<gene>
    <name evidence="17" type="ORF">K7B10_11745</name>
</gene>
<dbReference type="PROSITE" id="PS00770">
    <property type="entry name" value="AA_TRANSFER_CLASS_4"/>
    <property type="match status" value="1"/>
</dbReference>
<dbReference type="InterPro" id="IPR043131">
    <property type="entry name" value="BCAT-like_N"/>
</dbReference>
<comment type="pathway">
    <text evidence="3">Amino-acid biosynthesis; L-valine biosynthesis; L-valine from pyruvate: step 4/4.</text>
</comment>
<dbReference type="InterPro" id="IPR043132">
    <property type="entry name" value="BCAT-like_C"/>
</dbReference>
<keyword evidence="6 16" id="KW-0032">Aminotransferase</keyword>
<comment type="pathway">
    <text evidence="4">Amino-acid biosynthesis; L-leucine biosynthesis; L-leucine from 3-methyl-2-oxobutanoate: step 4/4.</text>
</comment>
<dbReference type="EC" id="2.6.1.42" evidence="16"/>
<sequence length="329" mass="35917">MVVANWREGSGWESPELLPHAAIPMSPAMVGLHYGQVIFEGLKAFRRADGRMAVFRPEDHARRFRTSARRMMMPELPDAVFLEALDELVRQDQGSVPGDSSATLYLRPVMFASEPDLAVRPAREYRFLLIAFVTDALFGREPRPLKVWVNEDHPRAAVGGTGSVKCAGNYAGALRAQAVAQDNGCDQVVWLDPAELRWVEELGATNLFFVRTSGRSHELVTPPLSGSLLPGVTRDSLTVLAGEMGLKVLEDRVSVGEWQDDCRSGRITEVFASGTAAGVRAVGQVRTAGASWQIADGSVGPVTAALSEALQGIQYGRRPDSHRWMHLVD</sequence>
<keyword evidence="18" id="KW-1185">Reference proteome</keyword>
<dbReference type="NCBIfam" id="NF009897">
    <property type="entry name" value="PRK13357.1"/>
    <property type="match status" value="1"/>
</dbReference>
<evidence type="ECO:0000256" key="15">
    <source>
        <dbReference type="RuleBase" id="RU004516"/>
    </source>
</evidence>
<dbReference type="InterPro" id="IPR036038">
    <property type="entry name" value="Aminotransferase-like"/>
</dbReference>
<dbReference type="Pfam" id="PF01063">
    <property type="entry name" value="Aminotran_4"/>
    <property type="match status" value="1"/>
</dbReference>
<dbReference type="InterPro" id="IPR018300">
    <property type="entry name" value="Aminotrans_IV_CS"/>
</dbReference>
<dbReference type="SUPFAM" id="SSF56752">
    <property type="entry name" value="D-aminoacid aminotransferase-like PLP-dependent enzymes"/>
    <property type="match status" value="1"/>
</dbReference>
<comment type="cofactor">
    <cofactor evidence="1 15">
        <name>pyridoxal 5'-phosphate</name>
        <dbReference type="ChEBI" id="CHEBI:597326"/>
    </cofactor>
</comment>
<evidence type="ECO:0000256" key="2">
    <source>
        <dbReference type="ARBA" id="ARBA00004824"/>
    </source>
</evidence>
<comment type="catalytic activity">
    <reaction evidence="13 16">
        <text>L-leucine + 2-oxoglutarate = 4-methyl-2-oxopentanoate + L-glutamate</text>
        <dbReference type="Rhea" id="RHEA:18321"/>
        <dbReference type="ChEBI" id="CHEBI:16810"/>
        <dbReference type="ChEBI" id="CHEBI:17865"/>
        <dbReference type="ChEBI" id="CHEBI:29985"/>
        <dbReference type="ChEBI" id="CHEBI:57427"/>
        <dbReference type="EC" id="2.6.1.42"/>
    </reaction>
</comment>
<dbReference type="CDD" id="cd01557">
    <property type="entry name" value="BCAT_beta_family"/>
    <property type="match status" value="1"/>
</dbReference>
<comment type="similarity">
    <text evidence="5 14">Belongs to the class-IV pyridoxal-phosphate-dependent aminotransferase family.</text>
</comment>
<keyword evidence="9 15" id="KW-0663">Pyridoxal phosphate</keyword>
<comment type="caution">
    <text evidence="17">The sequence shown here is derived from an EMBL/GenBank/DDBJ whole genome shotgun (WGS) entry which is preliminary data.</text>
</comment>
<evidence type="ECO:0000256" key="8">
    <source>
        <dbReference type="ARBA" id="ARBA00022679"/>
    </source>
</evidence>
<proteinExistence type="inferred from homology"/>
<evidence type="ECO:0000256" key="7">
    <source>
        <dbReference type="ARBA" id="ARBA00022605"/>
    </source>
</evidence>
<keyword evidence="7 16" id="KW-0028">Amino-acid biosynthesis</keyword>
<evidence type="ECO:0000256" key="10">
    <source>
        <dbReference type="ARBA" id="ARBA00023304"/>
    </source>
</evidence>
<evidence type="ECO:0000256" key="3">
    <source>
        <dbReference type="ARBA" id="ARBA00004931"/>
    </source>
</evidence>
<dbReference type="Proteomes" id="UP001520654">
    <property type="component" value="Unassembled WGS sequence"/>
</dbReference>
<evidence type="ECO:0000256" key="14">
    <source>
        <dbReference type="RuleBase" id="RU004106"/>
    </source>
</evidence>
<reference evidence="17 18" key="1">
    <citation type="submission" date="2021-08" db="EMBL/GenBank/DDBJ databases">
        <title>Genomic Architecture of Streptomyces flavotricini NGL1 and Streptomyces erythrochromogenes HMS4 With Differential Plant Beneficial attributes and laccase production capabilities.</title>
        <authorList>
            <person name="Salwan R."/>
            <person name="Kaur R."/>
            <person name="Sharma V."/>
        </authorList>
    </citation>
    <scope>NUCLEOTIDE SEQUENCE [LARGE SCALE GENOMIC DNA]</scope>
    <source>
        <strain evidence="17 18">NGL1</strain>
    </source>
</reference>
<comment type="catalytic activity">
    <reaction evidence="11 16">
        <text>L-valine + 2-oxoglutarate = 3-methyl-2-oxobutanoate + L-glutamate</text>
        <dbReference type="Rhea" id="RHEA:24813"/>
        <dbReference type="ChEBI" id="CHEBI:11851"/>
        <dbReference type="ChEBI" id="CHEBI:16810"/>
        <dbReference type="ChEBI" id="CHEBI:29985"/>
        <dbReference type="ChEBI" id="CHEBI:57762"/>
        <dbReference type="EC" id="2.6.1.42"/>
    </reaction>
</comment>
<protein>
    <recommendedName>
        <fullName evidence="16">Branched-chain-amino-acid aminotransferase</fullName>
        <ecNumber evidence="16">2.6.1.42</ecNumber>
    </recommendedName>
</protein>
<dbReference type="GO" id="GO:0004084">
    <property type="term" value="F:branched-chain-amino-acid transaminase activity"/>
    <property type="evidence" value="ECO:0007669"/>
    <property type="project" value="UniProtKB-EC"/>
</dbReference>
<evidence type="ECO:0000256" key="16">
    <source>
        <dbReference type="RuleBase" id="RU004517"/>
    </source>
</evidence>
<dbReference type="InterPro" id="IPR033939">
    <property type="entry name" value="BCAT_family"/>
</dbReference>
<evidence type="ECO:0000256" key="13">
    <source>
        <dbReference type="ARBA" id="ARBA00049229"/>
    </source>
</evidence>
<dbReference type="InterPro" id="IPR001544">
    <property type="entry name" value="Aminotrans_IV"/>
</dbReference>
<evidence type="ECO:0000313" key="18">
    <source>
        <dbReference type="Proteomes" id="UP001520654"/>
    </source>
</evidence>
<accession>A0ABS8E3A6</accession>
<dbReference type="PANTHER" id="PTHR11825:SF44">
    <property type="entry name" value="BRANCHED-CHAIN-AMINO-ACID AMINOTRANSFERASE"/>
    <property type="match status" value="1"/>
</dbReference>
<keyword evidence="10 16" id="KW-0100">Branched-chain amino acid biosynthesis</keyword>
<dbReference type="InterPro" id="IPR005786">
    <property type="entry name" value="B_amino_transII"/>
</dbReference>
<name>A0ABS8E3A6_9ACTN</name>
<dbReference type="Gene3D" id="3.20.10.10">
    <property type="entry name" value="D-amino Acid Aminotransferase, subunit A, domain 2"/>
    <property type="match status" value="1"/>
</dbReference>
<evidence type="ECO:0000256" key="9">
    <source>
        <dbReference type="ARBA" id="ARBA00022898"/>
    </source>
</evidence>
<organism evidence="17 18">
    <name type="scientific">Streptomyces flavotricini</name>
    <dbReference type="NCBI Taxonomy" id="66888"/>
    <lineage>
        <taxon>Bacteria</taxon>
        <taxon>Bacillati</taxon>
        <taxon>Actinomycetota</taxon>
        <taxon>Actinomycetes</taxon>
        <taxon>Kitasatosporales</taxon>
        <taxon>Streptomycetaceae</taxon>
        <taxon>Streptomyces</taxon>
    </lineage>
</organism>
<comment type="catalytic activity">
    <reaction evidence="12 16">
        <text>L-isoleucine + 2-oxoglutarate = (S)-3-methyl-2-oxopentanoate + L-glutamate</text>
        <dbReference type="Rhea" id="RHEA:24801"/>
        <dbReference type="ChEBI" id="CHEBI:16810"/>
        <dbReference type="ChEBI" id="CHEBI:29985"/>
        <dbReference type="ChEBI" id="CHEBI:35146"/>
        <dbReference type="ChEBI" id="CHEBI:58045"/>
        <dbReference type="EC" id="2.6.1.42"/>
    </reaction>
</comment>
<comment type="pathway">
    <text evidence="2">Amino-acid biosynthesis; L-isoleucine biosynthesis; L-isoleucine from 2-oxobutanoate: step 4/4.</text>
</comment>
<evidence type="ECO:0000256" key="4">
    <source>
        <dbReference type="ARBA" id="ARBA00005072"/>
    </source>
</evidence>
<evidence type="ECO:0000256" key="6">
    <source>
        <dbReference type="ARBA" id="ARBA00022576"/>
    </source>
</evidence>
<dbReference type="NCBIfam" id="TIGR01123">
    <property type="entry name" value="ilvE_II"/>
    <property type="match status" value="1"/>
</dbReference>
<dbReference type="PIRSF" id="PIRSF006468">
    <property type="entry name" value="BCAT1"/>
    <property type="match status" value="1"/>
</dbReference>
<evidence type="ECO:0000256" key="12">
    <source>
        <dbReference type="ARBA" id="ARBA00048798"/>
    </source>
</evidence>
<dbReference type="Gene3D" id="3.30.470.10">
    <property type="match status" value="1"/>
</dbReference>
<dbReference type="PANTHER" id="PTHR11825">
    <property type="entry name" value="SUBGROUP IIII AMINOTRANSFERASE"/>
    <property type="match status" value="1"/>
</dbReference>
<evidence type="ECO:0000313" key="17">
    <source>
        <dbReference type="EMBL" id="MCC0095447.1"/>
    </source>
</evidence>
<dbReference type="EMBL" id="JAINUL010000001">
    <property type="protein sequence ID" value="MCC0095447.1"/>
    <property type="molecule type" value="Genomic_DNA"/>
</dbReference>
<keyword evidence="8 16" id="KW-0808">Transferase</keyword>
<evidence type="ECO:0000256" key="11">
    <source>
        <dbReference type="ARBA" id="ARBA00048212"/>
    </source>
</evidence>
<evidence type="ECO:0000256" key="5">
    <source>
        <dbReference type="ARBA" id="ARBA00009320"/>
    </source>
</evidence>
<evidence type="ECO:0000256" key="1">
    <source>
        <dbReference type="ARBA" id="ARBA00001933"/>
    </source>
</evidence>